<evidence type="ECO:0000259" key="1">
    <source>
        <dbReference type="Pfam" id="PF13338"/>
    </source>
</evidence>
<dbReference type="Proteomes" id="UP000524246">
    <property type="component" value="Unassembled WGS sequence"/>
</dbReference>
<proteinExistence type="predicted"/>
<evidence type="ECO:0000313" key="3">
    <source>
        <dbReference type="Proteomes" id="UP000524246"/>
    </source>
</evidence>
<name>A0A7X9IKN2_9DELT</name>
<feature type="domain" description="AbiEi antitoxin N-terminal" evidence="1">
    <location>
        <begin position="17"/>
        <end position="51"/>
    </location>
</feature>
<gene>
    <name evidence="2" type="ORF">GYA55_14080</name>
</gene>
<evidence type="ECO:0000313" key="2">
    <source>
        <dbReference type="EMBL" id="NMC64288.1"/>
    </source>
</evidence>
<dbReference type="Pfam" id="PF13338">
    <property type="entry name" value="AbiEi_4"/>
    <property type="match status" value="1"/>
</dbReference>
<accession>A0A7X9IKN2</accession>
<sequence>MGNGTFKLIDILLKKPSFTSKDARAKGVHPSLLAYYAKAGYLERISRGVYRGLEKDRRELPLEWEDLIATAQSIPRGVICLISALAIYQLTDEIPRQFWIAVPQHSRPPKRPNARIIRMRDMKTGATRIKLGSATIKIFDPERSVIDAFRCLEKEIALKALRSYLEGKYQKPDIKKLLSYSKVLRTLISSYIEALIL</sequence>
<dbReference type="AlphaFoldDB" id="A0A7X9IKN2"/>
<dbReference type="InterPro" id="IPR025159">
    <property type="entry name" value="AbiEi_N"/>
</dbReference>
<organism evidence="2 3">
    <name type="scientific">SAR324 cluster bacterium</name>
    <dbReference type="NCBI Taxonomy" id="2024889"/>
    <lineage>
        <taxon>Bacteria</taxon>
        <taxon>Deltaproteobacteria</taxon>
        <taxon>SAR324 cluster</taxon>
    </lineage>
</organism>
<reference evidence="2 3" key="1">
    <citation type="journal article" date="2020" name="Biotechnol. Biofuels">
        <title>New insights from the biogas microbiome by comprehensive genome-resolved metagenomics of nearly 1600 species originating from multiple anaerobic digesters.</title>
        <authorList>
            <person name="Campanaro S."/>
            <person name="Treu L."/>
            <person name="Rodriguez-R L.M."/>
            <person name="Kovalovszki A."/>
            <person name="Ziels R.M."/>
            <person name="Maus I."/>
            <person name="Zhu X."/>
            <person name="Kougias P.G."/>
            <person name="Basile A."/>
            <person name="Luo G."/>
            <person name="Schluter A."/>
            <person name="Konstantinidis K.T."/>
            <person name="Angelidaki I."/>
        </authorList>
    </citation>
    <scope>NUCLEOTIDE SEQUENCE [LARGE SCALE GENOMIC DNA]</scope>
    <source>
        <strain evidence="2">AS27yjCOA_65</strain>
    </source>
</reference>
<comment type="caution">
    <text evidence="2">The sequence shown here is derived from an EMBL/GenBank/DDBJ whole genome shotgun (WGS) entry which is preliminary data.</text>
</comment>
<dbReference type="EMBL" id="JAAZON010000639">
    <property type="protein sequence ID" value="NMC64288.1"/>
    <property type="molecule type" value="Genomic_DNA"/>
</dbReference>
<protein>
    <recommendedName>
        <fullName evidence="1">AbiEi antitoxin N-terminal domain-containing protein</fullName>
    </recommendedName>
</protein>